<reference evidence="1 2" key="1">
    <citation type="submission" date="2020-08" db="EMBL/GenBank/DDBJ databases">
        <title>Genomic Encyclopedia of Type Strains, Phase IV (KMG-IV): sequencing the most valuable type-strain genomes for metagenomic binning, comparative biology and taxonomic classification.</title>
        <authorList>
            <person name="Goeker M."/>
        </authorList>
    </citation>
    <scope>NUCLEOTIDE SEQUENCE [LARGE SCALE GENOMIC DNA]</scope>
    <source>
        <strain evidence="1 2">DSM 29853</strain>
    </source>
</reference>
<evidence type="ECO:0000313" key="2">
    <source>
        <dbReference type="Proteomes" id="UP000528286"/>
    </source>
</evidence>
<dbReference type="EMBL" id="JACIEZ010000005">
    <property type="protein sequence ID" value="MBB4065744.1"/>
    <property type="molecule type" value="Genomic_DNA"/>
</dbReference>
<dbReference type="Proteomes" id="UP000528286">
    <property type="component" value="Unassembled WGS sequence"/>
</dbReference>
<organism evidence="1 2">
    <name type="scientific">Gellertiella hungarica</name>
    <dbReference type="NCBI Taxonomy" id="1572859"/>
    <lineage>
        <taxon>Bacteria</taxon>
        <taxon>Pseudomonadati</taxon>
        <taxon>Pseudomonadota</taxon>
        <taxon>Alphaproteobacteria</taxon>
        <taxon>Hyphomicrobiales</taxon>
        <taxon>Rhizobiaceae</taxon>
        <taxon>Gellertiella</taxon>
    </lineage>
</organism>
<proteinExistence type="predicted"/>
<gene>
    <name evidence="1" type="ORF">GGR23_002951</name>
</gene>
<evidence type="ECO:0000313" key="1">
    <source>
        <dbReference type="EMBL" id="MBB4065744.1"/>
    </source>
</evidence>
<dbReference type="AlphaFoldDB" id="A0A7W6J6M4"/>
<comment type="caution">
    <text evidence="1">The sequence shown here is derived from an EMBL/GenBank/DDBJ whole genome shotgun (WGS) entry which is preliminary data.</text>
</comment>
<sequence length="57" mass="6629">MATVINLKDRQRQRRPARDTVLPEGGARIYLFTGVRYERYQPEIRPKPTGTSRAGKR</sequence>
<name>A0A7W6J6M4_9HYPH</name>
<keyword evidence="2" id="KW-1185">Reference proteome</keyword>
<accession>A0A7W6J6M4</accession>
<dbReference type="RefSeq" id="WP_183367024.1">
    <property type="nucleotide sequence ID" value="NZ_JACIEZ010000005.1"/>
</dbReference>
<protein>
    <submittedName>
        <fullName evidence="1">Uncharacterized protein</fullName>
    </submittedName>
</protein>